<gene>
    <name evidence="2" type="ORF">OCV99_05225</name>
</gene>
<dbReference type="PANTHER" id="PTHR18964:SF165">
    <property type="entry name" value="BETA-GLUCOSIDE KINASE"/>
    <property type="match status" value="1"/>
</dbReference>
<name>A0ABT2RKP8_9FIRM</name>
<evidence type="ECO:0000313" key="2">
    <source>
        <dbReference type="EMBL" id="MCU6685970.1"/>
    </source>
</evidence>
<keyword evidence="3" id="KW-1185">Reference proteome</keyword>
<comment type="caution">
    <text evidence="2">The sequence shown here is derived from an EMBL/GenBank/DDBJ whole genome shotgun (WGS) entry which is preliminary data.</text>
</comment>
<dbReference type="EMBL" id="JAOQJU010000003">
    <property type="protein sequence ID" value="MCU6685970.1"/>
    <property type="molecule type" value="Genomic_DNA"/>
</dbReference>
<evidence type="ECO:0000256" key="1">
    <source>
        <dbReference type="ARBA" id="ARBA00006479"/>
    </source>
</evidence>
<dbReference type="RefSeq" id="WP_158368892.1">
    <property type="nucleotide sequence ID" value="NZ_JAOQJU010000003.1"/>
</dbReference>
<dbReference type="Gene3D" id="3.30.420.40">
    <property type="match status" value="2"/>
</dbReference>
<dbReference type="PANTHER" id="PTHR18964">
    <property type="entry name" value="ROK (REPRESSOR, ORF, KINASE) FAMILY"/>
    <property type="match status" value="1"/>
</dbReference>
<dbReference type="InterPro" id="IPR043129">
    <property type="entry name" value="ATPase_NBD"/>
</dbReference>
<dbReference type="Proteomes" id="UP001652431">
    <property type="component" value="Unassembled WGS sequence"/>
</dbReference>
<sequence>MKEYISIDIGGTAIKYGVVREDGTILCRSEMATEAYKGGPAILEKALGIVEKLAGTYRIGGICISTAGMVDTRKGEIFYSSPLIPHYAGTKFKETMEERFGLPCEVENDVNCAGLAEYMSGASKGSCAAVMLTVGTGIGGCIVIDGKVFHGYSGSACEVGYMKMGDSDFQTLGAASTLTKKVALRKEEPEEDWNGFRIFEEAKKGDSVCCQAIDEMTEVLGRGIANICYVINPEVVVLGGGIMAQEEFLRERITRAVGKYLVSGIAEKTRIAFAKHKNDAGMLGAFYHFKELHPES</sequence>
<proteinExistence type="inferred from homology"/>
<organism evidence="2 3">
    <name type="scientific">Dorea acetigenes</name>
    <dbReference type="NCBI Taxonomy" id="2981787"/>
    <lineage>
        <taxon>Bacteria</taxon>
        <taxon>Bacillati</taxon>
        <taxon>Bacillota</taxon>
        <taxon>Clostridia</taxon>
        <taxon>Lachnospirales</taxon>
        <taxon>Lachnospiraceae</taxon>
        <taxon>Dorea</taxon>
    </lineage>
</organism>
<comment type="similarity">
    <text evidence="1">Belongs to the ROK (NagC/XylR) family.</text>
</comment>
<dbReference type="CDD" id="cd24068">
    <property type="entry name" value="ASKHA_NBD_ROK_FnNanK-like"/>
    <property type="match status" value="1"/>
</dbReference>
<evidence type="ECO:0000313" key="3">
    <source>
        <dbReference type="Proteomes" id="UP001652431"/>
    </source>
</evidence>
<dbReference type="InterPro" id="IPR000600">
    <property type="entry name" value="ROK"/>
</dbReference>
<protein>
    <submittedName>
        <fullName evidence="2">ROK family protein</fullName>
    </submittedName>
</protein>
<dbReference type="Pfam" id="PF00480">
    <property type="entry name" value="ROK"/>
    <property type="match status" value="1"/>
</dbReference>
<accession>A0ABT2RKP8</accession>
<dbReference type="SUPFAM" id="SSF53067">
    <property type="entry name" value="Actin-like ATPase domain"/>
    <property type="match status" value="1"/>
</dbReference>
<reference evidence="2 3" key="1">
    <citation type="journal article" date="2021" name="ISME Commun">
        <title>Automated analysis of genomic sequences facilitates high-throughput and comprehensive description of bacteria.</title>
        <authorList>
            <person name="Hitch T.C.A."/>
        </authorList>
    </citation>
    <scope>NUCLEOTIDE SEQUENCE [LARGE SCALE GENOMIC DNA]</scope>
    <source>
        <strain evidence="2 3">Sanger_03</strain>
    </source>
</reference>